<dbReference type="GO" id="GO:0000155">
    <property type="term" value="F:phosphorelay sensor kinase activity"/>
    <property type="evidence" value="ECO:0007669"/>
    <property type="project" value="InterPro"/>
</dbReference>
<feature type="domain" description="Histidine kinase" evidence="12">
    <location>
        <begin position="142"/>
        <end position="349"/>
    </location>
</feature>
<keyword evidence="5" id="KW-0808">Transferase</keyword>
<dbReference type="InterPro" id="IPR004358">
    <property type="entry name" value="Sig_transdc_His_kin-like_C"/>
</dbReference>
<keyword evidence="7 14" id="KW-0418">Kinase</keyword>
<dbReference type="AlphaFoldDB" id="A0A316FJH4"/>
<dbReference type="OrthoDB" id="9786919at2"/>
<evidence type="ECO:0000256" key="2">
    <source>
        <dbReference type="ARBA" id="ARBA00004236"/>
    </source>
</evidence>
<evidence type="ECO:0000256" key="10">
    <source>
        <dbReference type="ARBA" id="ARBA00023136"/>
    </source>
</evidence>
<dbReference type="InterPro" id="IPR036097">
    <property type="entry name" value="HisK_dim/P_sf"/>
</dbReference>
<dbReference type="SUPFAM" id="SSF158472">
    <property type="entry name" value="HAMP domain-like"/>
    <property type="match status" value="1"/>
</dbReference>
<evidence type="ECO:0000256" key="9">
    <source>
        <dbReference type="ARBA" id="ARBA00023012"/>
    </source>
</evidence>
<dbReference type="PANTHER" id="PTHR45436">
    <property type="entry name" value="SENSOR HISTIDINE KINASE YKOH"/>
    <property type="match status" value="1"/>
</dbReference>
<comment type="caution">
    <text evidence="14">The sequence shown here is derived from an EMBL/GenBank/DDBJ whole genome shotgun (WGS) entry which is preliminary data.</text>
</comment>
<evidence type="ECO:0000256" key="8">
    <source>
        <dbReference type="ARBA" id="ARBA00022989"/>
    </source>
</evidence>
<keyword evidence="6 11" id="KW-0812">Transmembrane</keyword>
<dbReference type="Pfam" id="PF02518">
    <property type="entry name" value="HATPase_c"/>
    <property type="match status" value="1"/>
</dbReference>
<evidence type="ECO:0000256" key="5">
    <source>
        <dbReference type="ARBA" id="ARBA00022679"/>
    </source>
</evidence>
<keyword evidence="10 11" id="KW-0472">Membrane</keyword>
<proteinExistence type="predicted"/>
<evidence type="ECO:0000259" key="13">
    <source>
        <dbReference type="PROSITE" id="PS50885"/>
    </source>
</evidence>
<evidence type="ECO:0000256" key="7">
    <source>
        <dbReference type="ARBA" id="ARBA00022777"/>
    </source>
</evidence>
<dbReference type="SUPFAM" id="SSF55874">
    <property type="entry name" value="ATPase domain of HSP90 chaperone/DNA topoisomerase II/histidine kinase"/>
    <property type="match status" value="1"/>
</dbReference>
<dbReference type="Gene3D" id="1.10.287.130">
    <property type="match status" value="1"/>
</dbReference>
<keyword evidence="4" id="KW-0597">Phosphoprotein</keyword>
<sequence>MTRRRLTLRSQLTLLYAVPFTLTGTVLVTVSLLAGRESVPAGAGPPPAPDPAGTGFPVGPWAVLMAVLVLVSLILGRLVADRFLRPVRAITATARDISASDLHRRLGDIGGSDEFAELAATLDDLFQRLETAFAAQRQFIANASHELRTPLTAERALLQVALADPGITVGSLQEACREVLQLGAAQERLLEALFALASGEQGVEGRQPCDLADLTRAVLRSRPSTGLTVETRLDPAPVAADPRLVRSLIANLVDNAVRHNVPGGRIEVATGAAGGAARLVVRNSGPVVPPAEVDRLFEPFQQLHRERTRHGDGHGLGLAIVRAITTAHHAALVVTAPEAGGLDITVTFP</sequence>
<evidence type="ECO:0000256" key="4">
    <source>
        <dbReference type="ARBA" id="ARBA00022553"/>
    </source>
</evidence>
<evidence type="ECO:0000256" key="6">
    <source>
        <dbReference type="ARBA" id="ARBA00022692"/>
    </source>
</evidence>
<dbReference type="PROSITE" id="PS50885">
    <property type="entry name" value="HAMP"/>
    <property type="match status" value="1"/>
</dbReference>
<dbReference type="CDD" id="cd00082">
    <property type="entry name" value="HisKA"/>
    <property type="match status" value="1"/>
</dbReference>
<feature type="transmembrane region" description="Helical" evidence="11">
    <location>
        <begin position="54"/>
        <end position="75"/>
    </location>
</feature>
<dbReference type="Proteomes" id="UP000245697">
    <property type="component" value="Unassembled WGS sequence"/>
</dbReference>
<evidence type="ECO:0000313" key="15">
    <source>
        <dbReference type="Proteomes" id="UP000245697"/>
    </source>
</evidence>
<dbReference type="InterPro" id="IPR036890">
    <property type="entry name" value="HATPase_C_sf"/>
</dbReference>
<dbReference type="EMBL" id="QGGR01000006">
    <property type="protein sequence ID" value="PWK48443.1"/>
    <property type="molecule type" value="Genomic_DNA"/>
</dbReference>
<dbReference type="Gene3D" id="6.10.340.10">
    <property type="match status" value="1"/>
</dbReference>
<evidence type="ECO:0000259" key="12">
    <source>
        <dbReference type="PROSITE" id="PS50109"/>
    </source>
</evidence>
<dbReference type="PRINTS" id="PR00344">
    <property type="entry name" value="BCTRLSENSOR"/>
</dbReference>
<dbReference type="SMART" id="SM00387">
    <property type="entry name" value="HATPase_c"/>
    <property type="match status" value="1"/>
</dbReference>
<comment type="subcellular location">
    <subcellularLocation>
        <location evidence="2">Cell membrane</location>
    </subcellularLocation>
</comment>
<evidence type="ECO:0000256" key="11">
    <source>
        <dbReference type="SAM" id="Phobius"/>
    </source>
</evidence>
<dbReference type="Pfam" id="PF00512">
    <property type="entry name" value="HisKA"/>
    <property type="match status" value="1"/>
</dbReference>
<dbReference type="Gene3D" id="3.30.565.10">
    <property type="entry name" value="Histidine kinase-like ATPase, C-terminal domain"/>
    <property type="match status" value="1"/>
</dbReference>
<gene>
    <name evidence="14" type="ORF">BC793_106473</name>
</gene>
<dbReference type="SMART" id="SM00388">
    <property type="entry name" value="HisKA"/>
    <property type="match status" value="1"/>
</dbReference>
<evidence type="ECO:0000313" key="14">
    <source>
        <dbReference type="EMBL" id="PWK48443.1"/>
    </source>
</evidence>
<organism evidence="14 15">
    <name type="scientific">Actinoplanes xinjiangensis</name>
    <dbReference type="NCBI Taxonomy" id="512350"/>
    <lineage>
        <taxon>Bacteria</taxon>
        <taxon>Bacillati</taxon>
        <taxon>Actinomycetota</taxon>
        <taxon>Actinomycetes</taxon>
        <taxon>Micromonosporales</taxon>
        <taxon>Micromonosporaceae</taxon>
        <taxon>Actinoplanes</taxon>
    </lineage>
</organism>
<dbReference type="InterPro" id="IPR005467">
    <property type="entry name" value="His_kinase_dom"/>
</dbReference>
<keyword evidence="8 11" id="KW-1133">Transmembrane helix</keyword>
<dbReference type="InterPro" id="IPR003660">
    <property type="entry name" value="HAMP_dom"/>
</dbReference>
<dbReference type="SUPFAM" id="SSF47384">
    <property type="entry name" value="Homodimeric domain of signal transducing histidine kinase"/>
    <property type="match status" value="1"/>
</dbReference>
<keyword evidence="9" id="KW-0902">Two-component regulatory system</keyword>
<evidence type="ECO:0000256" key="3">
    <source>
        <dbReference type="ARBA" id="ARBA00012438"/>
    </source>
</evidence>
<feature type="transmembrane region" description="Helical" evidence="11">
    <location>
        <begin position="12"/>
        <end position="34"/>
    </location>
</feature>
<dbReference type="PROSITE" id="PS50109">
    <property type="entry name" value="HIS_KIN"/>
    <property type="match status" value="1"/>
</dbReference>
<dbReference type="PANTHER" id="PTHR45436:SF5">
    <property type="entry name" value="SENSOR HISTIDINE KINASE TRCS"/>
    <property type="match status" value="1"/>
</dbReference>
<dbReference type="GO" id="GO:0005886">
    <property type="term" value="C:plasma membrane"/>
    <property type="evidence" value="ECO:0007669"/>
    <property type="project" value="UniProtKB-SubCell"/>
</dbReference>
<dbReference type="SMART" id="SM00304">
    <property type="entry name" value="HAMP"/>
    <property type="match status" value="1"/>
</dbReference>
<name>A0A316FJH4_9ACTN</name>
<reference evidence="14 15" key="1">
    <citation type="submission" date="2018-05" db="EMBL/GenBank/DDBJ databases">
        <title>Genomic Encyclopedia of Archaeal and Bacterial Type Strains, Phase II (KMG-II): from individual species to whole genera.</title>
        <authorList>
            <person name="Goeker M."/>
        </authorList>
    </citation>
    <scope>NUCLEOTIDE SEQUENCE [LARGE SCALE GENOMIC DNA]</scope>
    <source>
        <strain evidence="14 15">DSM 45184</strain>
    </source>
</reference>
<dbReference type="EC" id="2.7.13.3" evidence="3"/>
<dbReference type="Pfam" id="PF00672">
    <property type="entry name" value="HAMP"/>
    <property type="match status" value="1"/>
</dbReference>
<dbReference type="InterPro" id="IPR003661">
    <property type="entry name" value="HisK_dim/P_dom"/>
</dbReference>
<accession>A0A316FJH4</accession>
<dbReference type="CDD" id="cd06225">
    <property type="entry name" value="HAMP"/>
    <property type="match status" value="1"/>
</dbReference>
<feature type="domain" description="HAMP" evidence="13">
    <location>
        <begin position="81"/>
        <end position="134"/>
    </location>
</feature>
<keyword evidence="15" id="KW-1185">Reference proteome</keyword>
<dbReference type="InterPro" id="IPR003594">
    <property type="entry name" value="HATPase_dom"/>
</dbReference>
<comment type="catalytic activity">
    <reaction evidence="1">
        <text>ATP + protein L-histidine = ADP + protein N-phospho-L-histidine.</text>
        <dbReference type="EC" id="2.7.13.3"/>
    </reaction>
</comment>
<dbReference type="InterPro" id="IPR050428">
    <property type="entry name" value="TCS_sensor_his_kinase"/>
</dbReference>
<evidence type="ECO:0000256" key="1">
    <source>
        <dbReference type="ARBA" id="ARBA00000085"/>
    </source>
</evidence>
<protein>
    <recommendedName>
        <fullName evidence="3">histidine kinase</fullName>
        <ecNumber evidence="3">2.7.13.3</ecNumber>
    </recommendedName>
</protein>
<dbReference type="RefSeq" id="WP_109593461.1">
    <property type="nucleotide sequence ID" value="NZ_BONA01000039.1"/>
</dbReference>